<dbReference type="HOGENOM" id="CLU_2120620_0_0_1"/>
<evidence type="ECO:0000313" key="2">
    <source>
        <dbReference type="Proteomes" id="UP000019804"/>
    </source>
</evidence>
<reference evidence="2" key="1">
    <citation type="journal article" date="2014" name="Nat. Commun.">
        <title>Genomic adaptations of the halophilic Dead Sea filamentous fungus Eurotium rubrum.</title>
        <authorList>
            <person name="Kis-Papo T."/>
            <person name="Weig A.R."/>
            <person name="Riley R."/>
            <person name="Persoh D."/>
            <person name="Salamov A."/>
            <person name="Sun H."/>
            <person name="Lipzen A."/>
            <person name="Wasser S.P."/>
            <person name="Rambold G."/>
            <person name="Grigoriev I.V."/>
            <person name="Nevo E."/>
        </authorList>
    </citation>
    <scope>NUCLEOTIDE SEQUENCE [LARGE SCALE GENOMIC DNA]</scope>
    <source>
        <strain evidence="2">CBS 135680</strain>
    </source>
</reference>
<protein>
    <submittedName>
        <fullName evidence="1">Uncharacterized protein</fullName>
    </submittedName>
</protein>
<dbReference type="RefSeq" id="XP_040634186.1">
    <property type="nucleotide sequence ID" value="XM_040780485.1"/>
</dbReference>
<proteinExistence type="predicted"/>
<dbReference type="Proteomes" id="UP000019804">
    <property type="component" value="Unassembled WGS sequence"/>
</dbReference>
<dbReference type="GeneID" id="63695609"/>
<keyword evidence="2" id="KW-1185">Reference proteome</keyword>
<dbReference type="OrthoDB" id="3789824at2759"/>
<dbReference type="EMBL" id="KK088458">
    <property type="protein sequence ID" value="EYE90496.1"/>
    <property type="molecule type" value="Genomic_DNA"/>
</dbReference>
<organism evidence="1 2">
    <name type="scientific">Aspergillus ruber (strain CBS 135680)</name>
    <dbReference type="NCBI Taxonomy" id="1388766"/>
    <lineage>
        <taxon>Eukaryota</taxon>
        <taxon>Fungi</taxon>
        <taxon>Dikarya</taxon>
        <taxon>Ascomycota</taxon>
        <taxon>Pezizomycotina</taxon>
        <taxon>Eurotiomycetes</taxon>
        <taxon>Eurotiomycetidae</taxon>
        <taxon>Eurotiales</taxon>
        <taxon>Aspergillaceae</taxon>
        <taxon>Aspergillus</taxon>
        <taxon>Aspergillus subgen. Aspergillus</taxon>
    </lineage>
</organism>
<gene>
    <name evidence="1" type="ORF">EURHEDRAFT_406845</name>
</gene>
<evidence type="ECO:0000313" key="1">
    <source>
        <dbReference type="EMBL" id="EYE90496.1"/>
    </source>
</evidence>
<sequence length="114" mass="12901">MAAGSMMTTDWFVYVDPNEWNLGQLITVTIWAPPIVKYLYWSLFGIESYPADPIPFPYKIINTDPNSSGGSVIQLPRVENLLPNTACRPAEQLSLDCRRIISRPRGICPMERLT</sequence>
<accession>A0A017S0Y7</accession>
<dbReference type="AlphaFoldDB" id="A0A017S0Y7"/>
<name>A0A017S0Y7_ASPRC</name>